<dbReference type="InterPro" id="IPR036188">
    <property type="entry name" value="FAD/NAD-bd_sf"/>
</dbReference>
<organism evidence="1 2">
    <name type="scientific">Mycena maculata</name>
    <dbReference type="NCBI Taxonomy" id="230809"/>
    <lineage>
        <taxon>Eukaryota</taxon>
        <taxon>Fungi</taxon>
        <taxon>Dikarya</taxon>
        <taxon>Basidiomycota</taxon>
        <taxon>Agaricomycotina</taxon>
        <taxon>Agaricomycetes</taxon>
        <taxon>Agaricomycetidae</taxon>
        <taxon>Agaricales</taxon>
        <taxon>Marasmiineae</taxon>
        <taxon>Mycenaceae</taxon>
        <taxon>Mycena</taxon>
    </lineage>
</organism>
<comment type="caution">
    <text evidence="1">The sequence shown here is derived from an EMBL/GenBank/DDBJ whole genome shotgun (WGS) entry which is preliminary data.</text>
</comment>
<dbReference type="EMBL" id="JARJLG010000061">
    <property type="protein sequence ID" value="KAJ7756473.1"/>
    <property type="molecule type" value="Genomic_DNA"/>
</dbReference>
<evidence type="ECO:0000313" key="1">
    <source>
        <dbReference type="EMBL" id="KAJ7756473.1"/>
    </source>
</evidence>
<evidence type="ECO:0000313" key="2">
    <source>
        <dbReference type="Proteomes" id="UP001215280"/>
    </source>
</evidence>
<protein>
    <submittedName>
        <fullName evidence="1">Uncharacterized protein</fullName>
    </submittedName>
</protein>
<proteinExistence type="predicted"/>
<sequence>MMWRHFFSVDCTLSAKYGIIYGFLLSYASTKPFPLVYPVSLPHGYNDSVDGGWVIGYHPESEDSLMFALVEAFLAVIGRLVADAIEGKLSADLTGKFAVTRIPDQSRRAKSHKS</sequence>
<dbReference type="Proteomes" id="UP001215280">
    <property type="component" value="Unassembled WGS sequence"/>
</dbReference>
<reference evidence="1" key="1">
    <citation type="submission" date="2023-03" db="EMBL/GenBank/DDBJ databases">
        <title>Massive genome expansion in bonnet fungi (Mycena s.s.) driven by repeated elements and novel gene families across ecological guilds.</title>
        <authorList>
            <consortium name="Lawrence Berkeley National Laboratory"/>
            <person name="Harder C.B."/>
            <person name="Miyauchi S."/>
            <person name="Viragh M."/>
            <person name="Kuo A."/>
            <person name="Thoen E."/>
            <person name="Andreopoulos B."/>
            <person name="Lu D."/>
            <person name="Skrede I."/>
            <person name="Drula E."/>
            <person name="Henrissat B."/>
            <person name="Morin E."/>
            <person name="Kohler A."/>
            <person name="Barry K."/>
            <person name="LaButti K."/>
            <person name="Morin E."/>
            <person name="Salamov A."/>
            <person name="Lipzen A."/>
            <person name="Mereny Z."/>
            <person name="Hegedus B."/>
            <person name="Baldrian P."/>
            <person name="Stursova M."/>
            <person name="Weitz H."/>
            <person name="Taylor A."/>
            <person name="Grigoriev I.V."/>
            <person name="Nagy L.G."/>
            <person name="Martin F."/>
            <person name="Kauserud H."/>
        </authorList>
    </citation>
    <scope>NUCLEOTIDE SEQUENCE</scope>
    <source>
        <strain evidence="1">CBHHK188m</strain>
    </source>
</reference>
<name>A0AAD7NDU5_9AGAR</name>
<dbReference type="AlphaFoldDB" id="A0AAD7NDU5"/>
<accession>A0AAD7NDU5</accession>
<dbReference type="Gene3D" id="3.50.50.60">
    <property type="entry name" value="FAD/NAD(P)-binding domain"/>
    <property type="match status" value="1"/>
</dbReference>
<keyword evidence="2" id="KW-1185">Reference proteome</keyword>
<gene>
    <name evidence="1" type="ORF">DFH07DRAFT_480906</name>
</gene>